<dbReference type="SUPFAM" id="SSF103473">
    <property type="entry name" value="MFS general substrate transporter"/>
    <property type="match status" value="1"/>
</dbReference>
<keyword evidence="3 5" id="KW-1133">Transmembrane helix</keyword>
<dbReference type="OrthoDB" id="196103at2759"/>
<evidence type="ECO:0000256" key="3">
    <source>
        <dbReference type="ARBA" id="ARBA00022989"/>
    </source>
</evidence>
<keyword evidence="4 5" id="KW-0472">Membrane</keyword>
<evidence type="ECO:0000313" key="6">
    <source>
        <dbReference type="EMBL" id="KAF2184585.1"/>
    </source>
</evidence>
<dbReference type="AlphaFoldDB" id="A0A6A6E0S3"/>
<feature type="transmembrane region" description="Helical" evidence="5">
    <location>
        <begin position="370"/>
        <end position="390"/>
    </location>
</feature>
<organism evidence="6 7">
    <name type="scientific">Zopfia rhizophila CBS 207.26</name>
    <dbReference type="NCBI Taxonomy" id="1314779"/>
    <lineage>
        <taxon>Eukaryota</taxon>
        <taxon>Fungi</taxon>
        <taxon>Dikarya</taxon>
        <taxon>Ascomycota</taxon>
        <taxon>Pezizomycotina</taxon>
        <taxon>Dothideomycetes</taxon>
        <taxon>Dothideomycetes incertae sedis</taxon>
        <taxon>Zopfiaceae</taxon>
        <taxon>Zopfia</taxon>
    </lineage>
</organism>
<feature type="transmembrane region" description="Helical" evidence="5">
    <location>
        <begin position="173"/>
        <end position="192"/>
    </location>
</feature>
<reference evidence="6" key="1">
    <citation type="journal article" date="2020" name="Stud. Mycol.">
        <title>101 Dothideomycetes genomes: a test case for predicting lifestyles and emergence of pathogens.</title>
        <authorList>
            <person name="Haridas S."/>
            <person name="Albert R."/>
            <person name="Binder M."/>
            <person name="Bloem J."/>
            <person name="Labutti K."/>
            <person name="Salamov A."/>
            <person name="Andreopoulos B."/>
            <person name="Baker S."/>
            <person name="Barry K."/>
            <person name="Bills G."/>
            <person name="Bluhm B."/>
            <person name="Cannon C."/>
            <person name="Castanera R."/>
            <person name="Culley D."/>
            <person name="Daum C."/>
            <person name="Ezra D."/>
            <person name="Gonzalez J."/>
            <person name="Henrissat B."/>
            <person name="Kuo A."/>
            <person name="Liang C."/>
            <person name="Lipzen A."/>
            <person name="Lutzoni F."/>
            <person name="Magnuson J."/>
            <person name="Mondo S."/>
            <person name="Nolan M."/>
            <person name="Ohm R."/>
            <person name="Pangilinan J."/>
            <person name="Park H.-J."/>
            <person name="Ramirez L."/>
            <person name="Alfaro M."/>
            <person name="Sun H."/>
            <person name="Tritt A."/>
            <person name="Yoshinaga Y."/>
            <person name="Zwiers L.-H."/>
            <person name="Turgeon B."/>
            <person name="Goodwin S."/>
            <person name="Spatafora J."/>
            <person name="Crous P."/>
            <person name="Grigoriev I."/>
        </authorList>
    </citation>
    <scope>NUCLEOTIDE SEQUENCE</scope>
    <source>
        <strain evidence="6">CBS 207.26</strain>
    </source>
</reference>
<feature type="transmembrane region" description="Helical" evidence="5">
    <location>
        <begin position="100"/>
        <end position="130"/>
    </location>
</feature>
<dbReference type="InterPro" id="IPR036259">
    <property type="entry name" value="MFS_trans_sf"/>
</dbReference>
<feature type="transmembrane region" description="Helical" evidence="5">
    <location>
        <begin position="76"/>
        <end position="94"/>
    </location>
</feature>
<evidence type="ECO:0000256" key="2">
    <source>
        <dbReference type="ARBA" id="ARBA00022692"/>
    </source>
</evidence>
<dbReference type="InterPro" id="IPR051617">
    <property type="entry name" value="UNC-93-like_regulator"/>
</dbReference>
<feature type="transmembrane region" description="Helical" evidence="5">
    <location>
        <begin position="335"/>
        <end position="363"/>
    </location>
</feature>
<evidence type="ECO:0000313" key="7">
    <source>
        <dbReference type="Proteomes" id="UP000800200"/>
    </source>
</evidence>
<keyword evidence="2 5" id="KW-0812">Transmembrane</keyword>
<feature type="transmembrane region" description="Helical" evidence="5">
    <location>
        <begin position="52"/>
        <end position="69"/>
    </location>
</feature>
<feature type="transmembrane region" description="Helical" evidence="5">
    <location>
        <begin position="142"/>
        <end position="161"/>
    </location>
</feature>
<feature type="transmembrane region" description="Helical" evidence="5">
    <location>
        <begin position="12"/>
        <end position="32"/>
    </location>
</feature>
<evidence type="ECO:0000256" key="5">
    <source>
        <dbReference type="SAM" id="Phobius"/>
    </source>
</evidence>
<dbReference type="InterPro" id="IPR011701">
    <property type="entry name" value="MFS"/>
</dbReference>
<comment type="subcellular location">
    <subcellularLocation>
        <location evidence="1">Membrane</location>
        <topology evidence="1">Multi-pass membrane protein</topology>
    </subcellularLocation>
</comment>
<dbReference type="Pfam" id="PF07690">
    <property type="entry name" value="MFS_1"/>
    <property type="match status" value="1"/>
</dbReference>
<evidence type="ECO:0000256" key="4">
    <source>
        <dbReference type="ARBA" id="ARBA00023136"/>
    </source>
</evidence>
<name>A0A6A6E0S3_9PEZI</name>
<evidence type="ECO:0000256" key="1">
    <source>
        <dbReference type="ARBA" id="ARBA00004141"/>
    </source>
</evidence>
<dbReference type="PANTHER" id="PTHR23294:SF59">
    <property type="entry name" value="UNC93-LIKE PROTEIN C922.05C"/>
    <property type="match status" value="1"/>
</dbReference>
<proteinExistence type="predicted"/>
<keyword evidence="7" id="KW-1185">Reference proteome</keyword>
<dbReference type="Proteomes" id="UP000800200">
    <property type="component" value="Unassembled WGS sequence"/>
</dbReference>
<dbReference type="PANTHER" id="PTHR23294">
    <property type="entry name" value="ET TRANSLATION PRODUCT-RELATED"/>
    <property type="match status" value="1"/>
</dbReference>
<feature type="transmembrane region" description="Helical" evidence="5">
    <location>
        <begin position="261"/>
        <end position="281"/>
    </location>
</feature>
<feature type="transmembrane region" description="Helical" evidence="5">
    <location>
        <begin position="293"/>
        <end position="315"/>
    </location>
</feature>
<feature type="transmembrane region" description="Helical" evidence="5">
    <location>
        <begin position="402"/>
        <end position="425"/>
    </location>
</feature>
<dbReference type="EMBL" id="ML994637">
    <property type="protein sequence ID" value="KAF2184585.1"/>
    <property type="molecule type" value="Genomic_DNA"/>
</dbReference>
<dbReference type="GO" id="GO:0022857">
    <property type="term" value="F:transmembrane transporter activity"/>
    <property type="evidence" value="ECO:0007669"/>
    <property type="project" value="InterPro"/>
</dbReference>
<feature type="transmembrane region" description="Helical" evidence="5">
    <location>
        <begin position="227"/>
        <end position="249"/>
    </location>
</feature>
<dbReference type="GO" id="GO:0016020">
    <property type="term" value="C:membrane"/>
    <property type="evidence" value="ECO:0007669"/>
    <property type="project" value="UniProtKB-SubCell"/>
</dbReference>
<sequence length="457" mass="49365">MVSNCLRSPLVQNLLASVIVCLLPGIYVALTVLGAGGGPANATRMANISNSVLYAVYFVVGLFSGSVVTTIGPRNTFLFGSLGYPVFVGAMWYFSNTGHLWYPIFGGVVLGVTAVHLWTAAGFIAFSYATEQKKGTYISMQWGLLSVGSTIASLVAFGINYNESVVKCPDSVYIVFIILMCSAFLVALFGIVKPSDVRRADGTAIAHYPHKGWWEELKAQRQIFMDWRMLVLILPMFGSEIAIIIFSTLNSLYFDVRTRSLNSVMFVIMQAVGALGIMPLLDSPKIGSRRTRGLVSTTTMGLFTIATWIGLLVWLDKNPLDPLSPPLWGWDDGPFGGFFALTLLLGINMVIYQVVVQWIVAALTNDPETLARYAGFAKGCLAGGLCATFGTEAAGTLTQTHVTAFCFTLQGTGLLCMLIVCWFGVKNTNYGLEEGVIVPVTVELDLKKGSGDSIPTP</sequence>
<gene>
    <name evidence="6" type="ORF">K469DRAFT_739259</name>
</gene>
<accession>A0A6A6E0S3</accession>
<protein>
    <submittedName>
        <fullName evidence="6">MFS general substrate transporter</fullName>
    </submittedName>
</protein>
<dbReference type="Gene3D" id="1.20.1250.20">
    <property type="entry name" value="MFS general substrate transporter like domains"/>
    <property type="match status" value="1"/>
</dbReference>